<proteinExistence type="predicted"/>
<protein>
    <submittedName>
        <fullName evidence="2">Uncharacterized protein</fullName>
    </submittedName>
</protein>
<name>A0AA36MLS1_9DINO</name>
<keyword evidence="3" id="KW-1185">Reference proteome</keyword>
<reference evidence="2" key="1">
    <citation type="submission" date="2023-08" db="EMBL/GenBank/DDBJ databases">
        <authorList>
            <person name="Chen Y."/>
            <person name="Shah S."/>
            <person name="Dougan E. K."/>
            <person name="Thang M."/>
            <person name="Chan C."/>
        </authorList>
    </citation>
    <scope>NUCLEOTIDE SEQUENCE</scope>
</reference>
<accession>A0AA36MLS1</accession>
<organism evidence="2 3">
    <name type="scientific">Effrenium voratum</name>
    <dbReference type="NCBI Taxonomy" id="2562239"/>
    <lineage>
        <taxon>Eukaryota</taxon>
        <taxon>Sar</taxon>
        <taxon>Alveolata</taxon>
        <taxon>Dinophyceae</taxon>
        <taxon>Suessiales</taxon>
        <taxon>Symbiodiniaceae</taxon>
        <taxon>Effrenium</taxon>
    </lineage>
</organism>
<dbReference type="AlphaFoldDB" id="A0AA36MLS1"/>
<dbReference type="Proteomes" id="UP001178507">
    <property type="component" value="Unassembled WGS sequence"/>
</dbReference>
<evidence type="ECO:0000256" key="1">
    <source>
        <dbReference type="SAM" id="MobiDB-lite"/>
    </source>
</evidence>
<feature type="compositionally biased region" description="Basic and acidic residues" evidence="1">
    <location>
        <begin position="20"/>
        <end position="34"/>
    </location>
</feature>
<dbReference type="EMBL" id="CAUJNA010000412">
    <property type="protein sequence ID" value="CAJ1376651.1"/>
    <property type="molecule type" value="Genomic_DNA"/>
</dbReference>
<sequence>MDDWDPFADPSDTQTPAQPERAEPVERVETSAKRKPADDIFAAFRSLDLAAKPAVAADEADVHRSLDELFSVDDADVESLRKAVAGLPKGGNCHLKKWLRSMPMLEAPSCSNLLGLLIDECLGLSSDQSSNPMSAIHVDLPVGNQSAEAEIHLSPVACLSCRLDSLLGG</sequence>
<feature type="region of interest" description="Disordered" evidence="1">
    <location>
        <begin position="1"/>
        <end position="34"/>
    </location>
</feature>
<evidence type="ECO:0000313" key="2">
    <source>
        <dbReference type="EMBL" id="CAJ1376651.1"/>
    </source>
</evidence>
<evidence type="ECO:0000313" key="3">
    <source>
        <dbReference type="Proteomes" id="UP001178507"/>
    </source>
</evidence>
<gene>
    <name evidence="2" type="ORF">EVOR1521_LOCUS5663</name>
</gene>
<comment type="caution">
    <text evidence="2">The sequence shown here is derived from an EMBL/GenBank/DDBJ whole genome shotgun (WGS) entry which is preliminary data.</text>
</comment>